<dbReference type="InterPro" id="IPR010982">
    <property type="entry name" value="Lambda_DNA-bd_dom_sf"/>
</dbReference>
<dbReference type="Pfam" id="PF13560">
    <property type="entry name" value="HTH_31"/>
    <property type="match status" value="1"/>
</dbReference>
<organism evidence="2 3">
    <name type="scientific">Nonomuraea guangzhouensis</name>
    <dbReference type="NCBI Taxonomy" id="1291555"/>
    <lineage>
        <taxon>Bacteria</taxon>
        <taxon>Bacillati</taxon>
        <taxon>Actinomycetota</taxon>
        <taxon>Actinomycetes</taxon>
        <taxon>Streptosporangiales</taxon>
        <taxon>Streptosporangiaceae</taxon>
        <taxon>Nonomuraea</taxon>
    </lineage>
</organism>
<dbReference type="Pfam" id="PF19054">
    <property type="entry name" value="DUF5753"/>
    <property type="match status" value="1"/>
</dbReference>
<dbReference type="SUPFAM" id="SSF47413">
    <property type="entry name" value="lambda repressor-like DNA-binding domains"/>
    <property type="match status" value="1"/>
</dbReference>
<dbReference type="SMART" id="SM00530">
    <property type="entry name" value="HTH_XRE"/>
    <property type="match status" value="1"/>
</dbReference>
<evidence type="ECO:0000259" key="1">
    <source>
        <dbReference type="PROSITE" id="PS50943"/>
    </source>
</evidence>
<dbReference type="PROSITE" id="PS50943">
    <property type="entry name" value="HTH_CROC1"/>
    <property type="match status" value="1"/>
</dbReference>
<sequence>MMANPTLRQRQLAKRLREMRAEAGLSIAEVAEQLLCSPAKVSRIETAQRRASLRDVRDLCRLYEVADPTELMTLAREAQQLSWWQDSEDVGFRPLIGLETEAVEIAEYETTTIPGLLQTEDYARAVIQGFLPRIAADVLDERVAVRMKRQETLHKPSPPRYWVLLDESALHRHVGGWPIMAAQLTQLAELSQLPHVTVQVVPYSIGAHMGFDSAFMLLRFAPSAGVANTVYFDTLAGQIFLEKPSQLDRFEEVLNHLRAAALDPGDSRKRILEQRDVFAAHKG</sequence>
<name>A0ABW4GC83_9ACTN</name>
<evidence type="ECO:0000313" key="2">
    <source>
        <dbReference type="EMBL" id="MFD1540419.1"/>
    </source>
</evidence>
<protein>
    <submittedName>
        <fullName evidence="2">Helix-turn-helix domain-containing protein</fullName>
    </submittedName>
</protein>
<feature type="domain" description="HTH cro/C1-type" evidence="1">
    <location>
        <begin position="16"/>
        <end position="71"/>
    </location>
</feature>
<dbReference type="CDD" id="cd00093">
    <property type="entry name" value="HTH_XRE"/>
    <property type="match status" value="1"/>
</dbReference>
<dbReference type="InterPro" id="IPR001387">
    <property type="entry name" value="Cro/C1-type_HTH"/>
</dbReference>
<comment type="caution">
    <text evidence="2">The sequence shown here is derived from an EMBL/GenBank/DDBJ whole genome shotgun (WGS) entry which is preliminary data.</text>
</comment>
<dbReference type="EMBL" id="JBHUCM010000019">
    <property type="protein sequence ID" value="MFD1540419.1"/>
    <property type="molecule type" value="Genomic_DNA"/>
</dbReference>
<reference evidence="3" key="1">
    <citation type="journal article" date="2019" name="Int. J. Syst. Evol. Microbiol.">
        <title>The Global Catalogue of Microorganisms (GCM) 10K type strain sequencing project: providing services to taxonomists for standard genome sequencing and annotation.</title>
        <authorList>
            <consortium name="The Broad Institute Genomics Platform"/>
            <consortium name="The Broad Institute Genome Sequencing Center for Infectious Disease"/>
            <person name="Wu L."/>
            <person name="Ma J."/>
        </authorList>
    </citation>
    <scope>NUCLEOTIDE SEQUENCE [LARGE SCALE GENOMIC DNA]</scope>
    <source>
        <strain evidence="3">CGMCC 1.15399</strain>
    </source>
</reference>
<dbReference type="Gene3D" id="1.10.260.40">
    <property type="entry name" value="lambda repressor-like DNA-binding domains"/>
    <property type="match status" value="1"/>
</dbReference>
<accession>A0ABW4GC83</accession>
<dbReference type="Proteomes" id="UP001597097">
    <property type="component" value="Unassembled WGS sequence"/>
</dbReference>
<dbReference type="InterPro" id="IPR043917">
    <property type="entry name" value="DUF5753"/>
</dbReference>
<proteinExistence type="predicted"/>
<dbReference type="RefSeq" id="WP_246650118.1">
    <property type="nucleotide sequence ID" value="NZ_JAHKRM010000001.1"/>
</dbReference>
<evidence type="ECO:0000313" key="3">
    <source>
        <dbReference type="Proteomes" id="UP001597097"/>
    </source>
</evidence>
<gene>
    <name evidence="2" type="ORF">ACFSJ0_25415</name>
</gene>
<keyword evidence="3" id="KW-1185">Reference proteome</keyword>